<evidence type="ECO:0000313" key="4">
    <source>
        <dbReference type="EMBL" id="KPI92035.1"/>
    </source>
</evidence>
<dbReference type="InterPro" id="IPR051825">
    <property type="entry name" value="SRCIN1"/>
</dbReference>
<sequence>MCQLVYLCRCFGNFLLNSERLENALSWVWQYLSCKPCRETTEAAPAEPPANINNAKTFDSEMELATYHITEPEYSPPEDFAMMQQRAIIVHFKVPHIVETMVNGDDNSLDGGLSDGEAGRVPPRGRPSRREDPRRHTLAGNHLYLHPHHPNQINSLELERNAPVTAKNIPEYATVTKYRDVSQKMLDPRIRKHPLQRNYPPTNNALLFEDDPGVMSEVETASTGFRRGGKQRSSLPVVRTPSKTLERPLGLVFLQYRNETKRALLPNEITSIDTVKALFVRSFPKQLTMQYMESPMVKIYIHDSSKDMFYELEDVRSHLHDIRDRSVLRLFESNDIGGGVFPGAVGVGSVSMPAAATACPTASNWDQEQSYFSEPEIDSEYHHHHVHKSKVSLLNKLLLTSSR</sequence>
<gene>
    <name evidence="4" type="ORF">RR46_08461</name>
</gene>
<evidence type="ECO:0000256" key="2">
    <source>
        <dbReference type="SAM" id="MobiDB-lite"/>
    </source>
</evidence>
<accession>A0A194PLQ2</accession>
<dbReference type="EMBL" id="KQ459605">
    <property type="protein sequence ID" value="KPI92035.1"/>
    <property type="molecule type" value="Genomic_DNA"/>
</dbReference>
<evidence type="ECO:0000313" key="5">
    <source>
        <dbReference type="Proteomes" id="UP000053268"/>
    </source>
</evidence>
<feature type="region of interest" description="Disordered" evidence="2">
    <location>
        <begin position="105"/>
        <end position="141"/>
    </location>
</feature>
<protein>
    <submittedName>
        <fullName evidence="4">Coiled-coil domain-containing protein CG32809</fullName>
    </submittedName>
</protein>
<dbReference type="Pfam" id="PF03915">
    <property type="entry name" value="AIP3"/>
    <property type="match status" value="1"/>
</dbReference>
<proteinExistence type="predicted"/>
<dbReference type="PANTHER" id="PTHR22741:SF10">
    <property type="entry name" value="COILED-COIL DOMAIN-CONTAINING PROTEIN CG32809"/>
    <property type="match status" value="1"/>
</dbReference>
<dbReference type="PANTHER" id="PTHR22741">
    <property type="entry name" value="P140CAP/SNIP-RELATED"/>
    <property type="match status" value="1"/>
</dbReference>
<evidence type="ECO:0000256" key="1">
    <source>
        <dbReference type="ARBA" id="ARBA00023054"/>
    </source>
</evidence>
<dbReference type="GO" id="GO:0005737">
    <property type="term" value="C:cytoplasm"/>
    <property type="evidence" value="ECO:0007669"/>
    <property type="project" value="TreeGrafter"/>
</dbReference>
<feature type="domain" description="Actin interacting protein 3-like C-terminal" evidence="3">
    <location>
        <begin position="253"/>
        <end position="330"/>
    </location>
</feature>
<dbReference type="InterPro" id="IPR022782">
    <property type="entry name" value="AIP3-like_C"/>
</dbReference>
<reference evidence="4 5" key="1">
    <citation type="journal article" date="2015" name="Nat. Commun.">
        <title>Outbred genome sequencing and CRISPR/Cas9 gene editing in butterflies.</title>
        <authorList>
            <person name="Li X."/>
            <person name="Fan D."/>
            <person name="Zhang W."/>
            <person name="Liu G."/>
            <person name="Zhang L."/>
            <person name="Zhao L."/>
            <person name="Fang X."/>
            <person name="Chen L."/>
            <person name="Dong Y."/>
            <person name="Chen Y."/>
            <person name="Ding Y."/>
            <person name="Zhao R."/>
            <person name="Feng M."/>
            <person name="Zhu Y."/>
            <person name="Feng Y."/>
            <person name="Jiang X."/>
            <person name="Zhu D."/>
            <person name="Xiang H."/>
            <person name="Feng X."/>
            <person name="Li S."/>
            <person name="Wang J."/>
            <person name="Zhang G."/>
            <person name="Kronforst M.R."/>
            <person name="Wang W."/>
        </authorList>
    </citation>
    <scope>NUCLEOTIDE SEQUENCE [LARGE SCALE GENOMIC DNA]</scope>
    <source>
        <strain evidence="4">Ya'a_city_454_Px</strain>
        <tissue evidence="4">Whole body</tissue>
    </source>
</reference>
<dbReference type="Proteomes" id="UP000053268">
    <property type="component" value="Unassembled WGS sequence"/>
</dbReference>
<keyword evidence="1" id="KW-0175">Coiled coil</keyword>
<organism evidence="4 5">
    <name type="scientific">Papilio xuthus</name>
    <name type="common">Asian swallowtail butterfly</name>
    <dbReference type="NCBI Taxonomy" id="66420"/>
    <lineage>
        <taxon>Eukaryota</taxon>
        <taxon>Metazoa</taxon>
        <taxon>Ecdysozoa</taxon>
        <taxon>Arthropoda</taxon>
        <taxon>Hexapoda</taxon>
        <taxon>Insecta</taxon>
        <taxon>Pterygota</taxon>
        <taxon>Neoptera</taxon>
        <taxon>Endopterygota</taxon>
        <taxon>Lepidoptera</taxon>
        <taxon>Glossata</taxon>
        <taxon>Ditrysia</taxon>
        <taxon>Papilionoidea</taxon>
        <taxon>Papilionidae</taxon>
        <taxon>Papilioninae</taxon>
        <taxon>Papilio</taxon>
    </lineage>
</organism>
<dbReference type="STRING" id="66420.A0A194PLQ2"/>
<dbReference type="AlphaFoldDB" id="A0A194PLQ2"/>
<evidence type="ECO:0000259" key="3">
    <source>
        <dbReference type="Pfam" id="PF03915"/>
    </source>
</evidence>
<feature type="compositionally biased region" description="Low complexity" evidence="2">
    <location>
        <begin position="105"/>
        <end position="122"/>
    </location>
</feature>
<name>A0A194PLQ2_PAPXU</name>
<keyword evidence="5" id="KW-1185">Reference proteome</keyword>